<proteinExistence type="predicted"/>
<dbReference type="OrthoDB" id="6576118at2759"/>
<dbReference type="Proteomes" id="UP000478052">
    <property type="component" value="Unassembled WGS sequence"/>
</dbReference>
<dbReference type="EMBL" id="VUJU01006457">
    <property type="protein sequence ID" value="KAF0748487.1"/>
    <property type="molecule type" value="Genomic_DNA"/>
</dbReference>
<organism evidence="1 2">
    <name type="scientific">Aphis craccivora</name>
    <name type="common">Cowpea aphid</name>
    <dbReference type="NCBI Taxonomy" id="307492"/>
    <lineage>
        <taxon>Eukaryota</taxon>
        <taxon>Metazoa</taxon>
        <taxon>Ecdysozoa</taxon>
        <taxon>Arthropoda</taxon>
        <taxon>Hexapoda</taxon>
        <taxon>Insecta</taxon>
        <taxon>Pterygota</taxon>
        <taxon>Neoptera</taxon>
        <taxon>Paraneoptera</taxon>
        <taxon>Hemiptera</taxon>
        <taxon>Sternorrhyncha</taxon>
        <taxon>Aphidomorpha</taxon>
        <taxon>Aphidoidea</taxon>
        <taxon>Aphididae</taxon>
        <taxon>Aphidini</taxon>
        <taxon>Aphis</taxon>
        <taxon>Aphis</taxon>
    </lineage>
</organism>
<keyword evidence="2" id="KW-1185">Reference proteome</keyword>
<sequence length="110" mass="12990">MDNIHKYNREQFFFYELLKDIQEDIHFLNDSPGKVYITLTDHLKNVNKRVPDPFVPEELVKMEECIRNAVKDLTDLDLNTYLCTGVVILSEYLDSPEEIFSYTGKPKRCK</sequence>
<evidence type="ECO:0000313" key="2">
    <source>
        <dbReference type="Proteomes" id="UP000478052"/>
    </source>
</evidence>
<accession>A0A6G0Y3L4</accession>
<evidence type="ECO:0000313" key="1">
    <source>
        <dbReference type="EMBL" id="KAF0748487.1"/>
    </source>
</evidence>
<comment type="caution">
    <text evidence="1">The sequence shown here is derived from an EMBL/GenBank/DDBJ whole genome shotgun (WGS) entry which is preliminary data.</text>
</comment>
<gene>
    <name evidence="1" type="ORF">FWK35_00038589</name>
</gene>
<name>A0A6G0Y3L4_APHCR</name>
<protein>
    <submittedName>
        <fullName evidence="1">Uncharacterized protein</fullName>
    </submittedName>
</protein>
<dbReference type="AlphaFoldDB" id="A0A6G0Y3L4"/>
<reference evidence="1 2" key="1">
    <citation type="submission" date="2019-08" db="EMBL/GenBank/DDBJ databases">
        <title>Whole genome of Aphis craccivora.</title>
        <authorList>
            <person name="Voronova N.V."/>
            <person name="Shulinski R.S."/>
            <person name="Bandarenka Y.V."/>
            <person name="Zhorov D.G."/>
            <person name="Warner D."/>
        </authorList>
    </citation>
    <scope>NUCLEOTIDE SEQUENCE [LARGE SCALE GENOMIC DNA]</scope>
    <source>
        <strain evidence="1">180601</strain>
        <tissue evidence="1">Whole Body</tissue>
    </source>
</reference>